<dbReference type="InterPro" id="IPR055164">
    <property type="entry name" value="EDR1/CTR1/ARMC3-like_pept-like"/>
</dbReference>
<dbReference type="PROSITE" id="PS50176">
    <property type="entry name" value="ARM_REPEAT"/>
    <property type="match status" value="3"/>
</dbReference>
<organism evidence="7 8">
    <name type="scientific">Rhizophlyctis rosea</name>
    <dbReference type="NCBI Taxonomy" id="64517"/>
    <lineage>
        <taxon>Eukaryota</taxon>
        <taxon>Fungi</taxon>
        <taxon>Fungi incertae sedis</taxon>
        <taxon>Chytridiomycota</taxon>
        <taxon>Chytridiomycota incertae sedis</taxon>
        <taxon>Chytridiomycetes</taxon>
        <taxon>Rhizophlyctidales</taxon>
        <taxon>Rhizophlyctidaceae</taxon>
        <taxon>Rhizophlyctis</taxon>
    </lineage>
</organism>
<evidence type="ECO:0000313" key="8">
    <source>
        <dbReference type="Proteomes" id="UP001212841"/>
    </source>
</evidence>
<gene>
    <name evidence="7" type="primary">ARMC3</name>
    <name evidence="7" type="ORF">HK097_008105</name>
</gene>
<evidence type="ECO:0000313" key="7">
    <source>
        <dbReference type="EMBL" id="KAJ3050913.1"/>
    </source>
</evidence>
<dbReference type="AlphaFoldDB" id="A0AAD5X5H5"/>
<protein>
    <submittedName>
        <fullName evidence="7">Armadillo repeat-containing protein 3</fullName>
    </submittedName>
</protein>
<evidence type="ECO:0000259" key="6">
    <source>
        <dbReference type="Pfam" id="PF14381"/>
    </source>
</evidence>
<proteinExistence type="inferred from homology"/>
<dbReference type="PANTHER" id="PTHR46618:SF1">
    <property type="entry name" value="ARMADILLO REPEAT-CONTAINING PROTEIN 3"/>
    <property type="match status" value="1"/>
</dbReference>
<feature type="compositionally biased region" description="Low complexity" evidence="4">
    <location>
        <begin position="757"/>
        <end position="773"/>
    </location>
</feature>
<dbReference type="EMBL" id="JADGJD010000457">
    <property type="protein sequence ID" value="KAJ3050913.1"/>
    <property type="molecule type" value="Genomic_DNA"/>
</dbReference>
<accession>A0AAD5X5H5</accession>
<dbReference type="Pfam" id="PF00514">
    <property type="entry name" value="Arm"/>
    <property type="match status" value="1"/>
</dbReference>
<name>A0AAD5X5H5_9FUNG</name>
<comment type="similarity">
    <text evidence="1">Belongs to the eutherian X-chromosome-specific Armcx family.</text>
</comment>
<dbReference type="Pfam" id="PF14381">
    <property type="entry name" value="EDR1_CTR1_ARMC3_pept"/>
    <property type="match status" value="1"/>
</dbReference>
<dbReference type="Proteomes" id="UP001212841">
    <property type="component" value="Unassembled WGS sequence"/>
</dbReference>
<evidence type="ECO:0000256" key="2">
    <source>
        <dbReference type="ARBA" id="ARBA00022737"/>
    </source>
</evidence>
<evidence type="ECO:0000256" key="1">
    <source>
        <dbReference type="ARBA" id="ARBA00010553"/>
    </source>
</evidence>
<dbReference type="SMART" id="SM00185">
    <property type="entry name" value="ARM"/>
    <property type="match status" value="10"/>
</dbReference>
<dbReference type="InterPro" id="IPR000225">
    <property type="entry name" value="Armadillo"/>
</dbReference>
<dbReference type="InterPro" id="IPR011989">
    <property type="entry name" value="ARM-like"/>
</dbReference>
<dbReference type="InterPro" id="IPR052441">
    <property type="entry name" value="Armadillo-Ser/Thr_Kinase"/>
</dbReference>
<feature type="domain" description="EDR1/CTR1/ARMC3-like peptidase-like" evidence="6">
    <location>
        <begin position="549"/>
        <end position="716"/>
    </location>
</feature>
<dbReference type="Gene3D" id="1.25.10.10">
    <property type="entry name" value="Leucine-rich Repeat Variant"/>
    <property type="match status" value="3"/>
</dbReference>
<evidence type="ECO:0000256" key="3">
    <source>
        <dbReference type="PROSITE-ProRule" id="PRU00259"/>
    </source>
</evidence>
<feature type="repeat" description="ARM" evidence="3">
    <location>
        <begin position="392"/>
        <end position="434"/>
    </location>
</feature>
<dbReference type="SUPFAM" id="SSF48371">
    <property type="entry name" value="ARM repeat"/>
    <property type="match status" value="2"/>
</dbReference>
<feature type="repeat" description="ARM" evidence="3">
    <location>
        <begin position="146"/>
        <end position="188"/>
    </location>
</feature>
<dbReference type="PANTHER" id="PTHR46618">
    <property type="entry name" value="ARMADILLO REPEAT-CONTAINING PROTEIN 3"/>
    <property type="match status" value="1"/>
</dbReference>
<comment type="caution">
    <text evidence="7">The sequence shown here is derived from an EMBL/GenBank/DDBJ whole genome shotgun (WGS) entry which is preliminary data.</text>
</comment>
<evidence type="ECO:0000256" key="4">
    <source>
        <dbReference type="SAM" id="MobiDB-lite"/>
    </source>
</evidence>
<dbReference type="InterPro" id="IPR016024">
    <property type="entry name" value="ARM-type_fold"/>
</dbReference>
<keyword evidence="8" id="KW-1185">Reference proteome</keyword>
<feature type="repeat" description="ARM" evidence="3">
    <location>
        <begin position="104"/>
        <end position="147"/>
    </location>
</feature>
<feature type="domain" description="Armadillo repeat-containing" evidence="5">
    <location>
        <begin position="275"/>
        <end position="461"/>
    </location>
</feature>
<dbReference type="Pfam" id="PF04826">
    <property type="entry name" value="Arm_2"/>
    <property type="match status" value="1"/>
</dbReference>
<dbReference type="InterPro" id="IPR006911">
    <property type="entry name" value="ARM-rpt_dom"/>
</dbReference>
<reference evidence="7" key="1">
    <citation type="submission" date="2020-05" db="EMBL/GenBank/DDBJ databases">
        <title>Phylogenomic resolution of chytrid fungi.</title>
        <authorList>
            <person name="Stajich J.E."/>
            <person name="Amses K."/>
            <person name="Simmons R."/>
            <person name="Seto K."/>
            <person name="Myers J."/>
            <person name="Bonds A."/>
            <person name="Quandt C.A."/>
            <person name="Barry K."/>
            <person name="Liu P."/>
            <person name="Grigoriev I."/>
            <person name="Longcore J.E."/>
            <person name="James T.Y."/>
        </authorList>
    </citation>
    <scope>NUCLEOTIDE SEQUENCE</scope>
    <source>
        <strain evidence="7">JEL0318</strain>
    </source>
</reference>
<evidence type="ECO:0000259" key="5">
    <source>
        <dbReference type="Pfam" id="PF04826"/>
    </source>
</evidence>
<feature type="region of interest" description="Disordered" evidence="4">
    <location>
        <begin position="730"/>
        <end position="801"/>
    </location>
</feature>
<sequence length="863" mass="92629">MAATVGLDDQTMCDTSNFGVTDVRTLILLLASPESSICVGALEALTKYAEGASRHRTQLLQLKILKPVLDLTGSKDPGIKKAAVACLAATSELNDFHPDMRKPELLSALINLLAPEEAPEVQEEAAFAIANLARDFANKADIRKAGGMKALVRLLDLPDPDVKKNVAYALTALLEDFTNRSEIRYVHGLASLLELLSSEYQEIQENALQSLIKCAEDHANRVEIRKLSGVKRLIEFLGQDLPDLHYLTLLCIANCLEESETVNAFPEWGGLAPLVRMLSADDVRLKQNAALALGRAAKIGRNQNYIREAGALPILVTNLSHVDAGVISMAALALAVLANNEINQLELNKLNACEILIRHLSHDDLNVNRNSVAALTSLCLNAKLRPRIRALDGIAAVIKLVQYDDVQVVINACECLTNLAEDSSMRGDILKHNGVHALVTALAKTDVKAEATALLALARCMHDADSRVALSKEPLEGGIGRAIELLGSKDITVCRNAAYAISNAAQYEPNAVAACGAGALQAMINLTNDTGRNASKFATDALEKLLNYQLSAKYWLRSRLSPQNLIPNAFYDPGPAPLHPHHTLHFPSLSELRTAPLDTKREALLIDPPADAILSQLITLAQQTINPTTTLTPRQQLYTLAYIVSHQMGGPAQPPTDDTASMGHRFRMAEIKLQNQSNVIELGKVDRGTFYHRALLFKVLCDRCGVGPCELVRGEYGRAWNVVDVGRWGGRIEKDESGGKPGDQTLTTTVEDKSKAGGRPDSAGGSGGRALSSHEGGKRSTTGRHQVKEQGGGAAGGSGATAVLSQPAQVTQPTPVLKDFAIPPPKEDVGPAPVGPVIVDLMFEPGRLLGVGSVEAEAYQHLS</sequence>
<feature type="compositionally biased region" description="Gly residues" evidence="4">
    <location>
        <begin position="790"/>
        <end position="799"/>
    </location>
</feature>
<keyword evidence="2" id="KW-0677">Repeat</keyword>